<evidence type="ECO:0000256" key="7">
    <source>
        <dbReference type="SAM" id="MobiDB-lite"/>
    </source>
</evidence>
<evidence type="ECO:0000256" key="2">
    <source>
        <dbReference type="ARBA" id="ARBA00022723"/>
    </source>
</evidence>
<comment type="subcellular location">
    <subcellularLocation>
        <location evidence="1">Nucleus</location>
    </subcellularLocation>
</comment>
<evidence type="ECO:0000256" key="5">
    <source>
        <dbReference type="ARBA" id="ARBA00023163"/>
    </source>
</evidence>
<dbReference type="PANTHER" id="PTHR31845:SF17">
    <property type="entry name" value="ZN(II)2CYS6 TRANSCRIPTION FACTOR (EUROFUNG)"/>
    <property type="match status" value="1"/>
</dbReference>
<name>A0A9P9ISR8_9HYPO</name>
<dbReference type="AlphaFoldDB" id="A0A9P9ISR8"/>
<sequence>MSKRPWPSTENNTSEDTHPPPPTRRAPALPRPTTHSGLGASSNDLDADDQPIPLVSRKIKACSKCRKHKIKCIIDDAGPPCRRCTERNLDCVMGKSLQTILDEKSQFSESVVQDLEQMHDILKQLANKAGLPPIPPLKTPAQESRTSAQKTQSVPSPYDQPGPSCDSSPKSMPEDAGLPHVPIRSLYTLTKLRALRSPDDDDPQNGQFDDFISRGSISVADAENLFDFYRVRLEPYIYQTGCPYASLDEVRAKSPALTAATLTVAALHDSKSDTLYGVCSSEFRRLVQLSLFDRRIDRDYLRAMCVASYWLSDLSWTISGYAIRRAVEFDLHNSYHRAVEEHSQEDADCTRLWYILYICDQQHATLYGRPSLVQEDTSVQGWEVFLNSAVANEEDNRLLSQVAVVSILRAIRELFNVDKRKPIPRVYLNHIFHFKQQLDQWFQHWTGKVKEQWPKIGSFPRKGVMLHHNFAQLYLYSHIFRGLSQDQPFPSYFLDCASNAIQAATTIVDLMINDPDIAIGIVGMPSYVHSMTAFASMFLTKVTIIYGGHLIERERVYTLIVSLVQQYRLQPAGKWHLPKLMITGLERMAETLKPVTPGGMSLGPNMPRDQGRDMNGNILGLDNMFTDLDCDVLFNYDMNFGLSGPSQL</sequence>
<dbReference type="GO" id="GO:0005634">
    <property type="term" value="C:nucleus"/>
    <property type="evidence" value="ECO:0007669"/>
    <property type="project" value="UniProtKB-SubCell"/>
</dbReference>
<feature type="compositionally biased region" description="Low complexity" evidence="7">
    <location>
        <begin position="25"/>
        <end position="34"/>
    </location>
</feature>
<comment type="caution">
    <text evidence="9">The sequence shown here is derived from an EMBL/GenBank/DDBJ whole genome shotgun (WGS) entry which is preliminary data.</text>
</comment>
<dbReference type="Pfam" id="PF04082">
    <property type="entry name" value="Fungal_trans"/>
    <property type="match status" value="1"/>
</dbReference>
<dbReference type="PANTHER" id="PTHR31845">
    <property type="entry name" value="FINGER DOMAIN PROTEIN, PUTATIVE-RELATED"/>
    <property type="match status" value="1"/>
</dbReference>
<feature type="domain" description="Zn(2)-C6 fungal-type" evidence="8">
    <location>
        <begin position="61"/>
        <end position="93"/>
    </location>
</feature>
<feature type="region of interest" description="Disordered" evidence="7">
    <location>
        <begin position="129"/>
        <end position="179"/>
    </location>
</feature>
<feature type="compositionally biased region" description="Polar residues" evidence="7">
    <location>
        <begin position="141"/>
        <end position="155"/>
    </location>
</feature>
<evidence type="ECO:0000256" key="3">
    <source>
        <dbReference type="ARBA" id="ARBA00023015"/>
    </source>
</evidence>
<evidence type="ECO:0000256" key="6">
    <source>
        <dbReference type="ARBA" id="ARBA00023242"/>
    </source>
</evidence>
<proteinExistence type="predicted"/>
<dbReference type="SMART" id="SM00066">
    <property type="entry name" value="GAL4"/>
    <property type="match status" value="1"/>
</dbReference>
<keyword evidence="2" id="KW-0479">Metal-binding</keyword>
<dbReference type="Pfam" id="PF00172">
    <property type="entry name" value="Zn_clus"/>
    <property type="match status" value="1"/>
</dbReference>
<keyword evidence="6" id="KW-0539">Nucleus</keyword>
<dbReference type="Proteomes" id="UP000717696">
    <property type="component" value="Unassembled WGS sequence"/>
</dbReference>
<evidence type="ECO:0000256" key="1">
    <source>
        <dbReference type="ARBA" id="ARBA00004123"/>
    </source>
</evidence>
<dbReference type="GO" id="GO:0000981">
    <property type="term" value="F:DNA-binding transcription factor activity, RNA polymerase II-specific"/>
    <property type="evidence" value="ECO:0007669"/>
    <property type="project" value="InterPro"/>
</dbReference>
<feature type="region of interest" description="Disordered" evidence="7">
    <location>
        <begin position="1"/>
        <end position="51"/>
    </location>
</feature>
<evidence type="ECO:0000256" key="4">
    <source>
        <dbReference type="ARBA" id="ARBA00023125"/>
    </source>
</evidence>
<dbReference type="PROSITE" id="PS50048">
    <property type="entry name" value="ZN2_CY6_FUNGAL_2"/>
    <property type="match status" value="1"/>
</dbReference>
<accession>A0A9P9ISR8</accession>
<keyword evidence="10" id="KW-1185">Reference proteome</keyword>
<dbReference type="InterPro" id="IPR007219">
    <property type="entry name" value="XnlR_reg_dom"/>
</dbReference>
<dbReference type="CDD" id="cd00067">
    <property type="entry name" value="GAL4"/>
    <property type="match status" value="1"/>
</dbReference>
<dbReference type="EMBL" id="JAGMUU010000020">
    <property type="protein sequence ID" value="KAH7129815.1"/>
    <property type="molecule type" value="Genomic_DNA"/>
</dbReference>
<evidence type="ECO:0000313" key="9">
    <source>
        <dbReference type="EMBL" id="KAH7129815.1"/>
    </source>
</evidence>
<evidence type="ECO:0000259" key="8">
    <source>
        <dbReference type="PROSITE" id="PS50048"/>
    </source>
</evidence>
<protein>
    <recommendedName>
        <fullName evidence="8">Zn(2)-C6 fungal-type domain-containing protein</fullName>
    </recommendedName>
</protein>
<keyword evidence="4" id="KW-0238">DNA-binding</keyword>
<dbReference type="GO" id="GO:0008270">
    <property type="term" value="F:zinc ion binding"/>
    <property type="evidence" value="ECO:0007669"/>
    <property type="project" value="InterPro"/>
</dbReference>
<dbReference type="GO" id="GO:0006351">
    <property type="term" value="P:DNA-templated transcription"/>
    <property type="evidence" value="ECO:0007669"/>
    <property type="project" value="InterPro"/>
</dbReference>
<gene>
    <name evidence="9" type="ORF">B0J13DRAFT_132572</name>
</gene>
<reference evidence="9" key="1">
    <citation type="journal article" date="2021" name="Nat. Commun.">
        <title>Genetic determinants of endophytism in the Arabidopsis root mycobiome.</title>
        <authorList>
            <person name="Mesny F."/>
            <person name="Miyauchi S."/>
            <person name="Thiergart T."/>
            <person name="Pickel B."/>
            <person name="Atanasova L."/>
            <person name="Karlsson M."/>
            <person name="Huettel B."/>
            <person name="Barry K.W."/>
            <person name="Haridas S."/>
            <person name="Chen C."/>
            <person name="Bauer D."/>
            <person name="Andreopoulos W."/>
            <person name="Pangilinan J."/>
            <person name="LaButti K."/>
            <person name="Riley R."/>
            <person name="Lipzen A."/>
            <person name="Clum A."/>
            <person name="Drula E."/>
            <person name="Henrissat B."/>
            <person name="Kohler A."/>
            <person name="Grigoriev I.V."/>
            <person name="Martin F.M."/>
            <person name="Hacquard S."/>
        </authorList>
    </citation>
    <scope>NUCLEOTIDE SEQUENCE</scope>
    <source>
        <strain evidence="9">MPI-CAGE-AT-0021</strain>
    </source>
</reference>
<evidence type="ECO:0000313" key="10">
    <source>
        <dbReference type="Proteomes" id="UP000717696"/>
    </source>
</evidence>
<dbReference type="OrthoDB" id="4060227at2759"/>
<feature type="compositionally biased region" description="Polar residues" evidence="7">
    <location>
        <begin position="35"/>
        <end position="44"/>
    </location>
</feature>
<dbReference type="Gene3D" id="4.10.240.10">
    <property type="entry name" value="Zn(2)-C6 fungal-type DNA-binding domain"/>
    <property type="match status" value="1"/>
</dbReference>
<organism evidence="9 10">
    <name type="scientific">Dactylonectria estremocensis</name>
    <dbReference type="NCBI Taxonomy" id="1079267"/>
    <lineage>
        <taxon>Eukaryota</taxon>
        <taxon>Fungi</taxon>
        <taxon>Dikarya</taxon>
        <taxon>Ascomycota</taxon>
        <taxon>Pezizomycotina</taxon>
        <taxon>Sordariomycetes</taxon>
        <taxon>Hypocreomycetidae</taxon>
        <taxon>Hypocreales</taxon>
        <taxon>Nectriaceae</taxon>
        <taxon>Dactylonectria</taxon>
    </lineage>
</organism>
<dbReference type="SUPFAM" id="SSF57701">
    <property type="entry name" value="Zn2/Cys6 DNA-binding domain"/>
    <property type="match status" value="1"/>
</dbReference>
<dbReference type="InterPro" id="IPR036864">
    <property type="entry name" value="Zn2-C6_fun-type_DNA-bd_sf"/>
</dbReference>
<dbReference type="InterPro" id="IPR001138">
    <property type="entry name" value="Zn2Cys6_DnaBD"/>
</dbReference>
<dbReference type="SMART" id="SM00906">
    <property type="entry name" value="Fungal_trans"/>
    <property type="match status" value="1"/>
</dbReference>
<dbReference type="GO" id="GO:0000976">
    <property type="term" value="F:transcription cis-regulatory region binding"/>
    <property type="evidence" value="ECO:0007669"/>
    <property type="project" value="TreeGrafter"/>
</dbReference>
<keyword evidence="3" id="KW-0805">Transcription regulation</keyword>
<keyword evidence="5" id="KW-0804">Transcription</keyword>
<dbReference type="InterPro" id="IPR051089">
    <property type="entry name" value="prtT"/>
</dbReference>
<dbReference type="PROSITE" id="PS00463">
    <property type="entry name" value="ZN2_CY6_FUNGAL_1"/>
    <property type="match status" value="1"/>
</dbReference>
<dbReference type="CDD" id="cd12148">
    <property type="entry name" value="fungal_TF_MHR"/>
    <property type="match status" value="1"/>
</dbReference>